<dbReference type="AlphaFoldDB" id="D6ATU4"/>
<name>D6ATU4_STRFL</name>
<proteinExistence type="predicted"/>
<reference evidence="2" key="2">
    <citation type="submission" date="2008-12" db="EMBL/GenBank/DDBJ databases">
        <title>Annotation of Streptomyces roseosporus strain NRRL 15998.</title>
        <authorList>
            <consortium name="The Broad Institute Genome Sequencing Platform"/>
            <consortium name="Broad Institute Microbial Sequencing Center"/>
            <person name="Fischbach M."/>
            <person name="Ward D."/>
            <person name="Young S."/>
            <person name="Kodira C.D."/>
            <person name="Zeng Q."/>
            <person name="Koehrsen M."/>
            <person name="Godfrey P."/>
            <person name="Alvarado L."/>
            <person name="Berlin A.M."/>
            <person name="Borenstein D."/>
            <person name="Chen Z."/>
            <person name="Engels R."/>
            <person name="Freedman E."/>
            <person name="Gellesch M."/>
            <person name="Goldberg J."/>
            <person name="Griggs A."/>
            <person name="Gujja S."/>
            <person name="Heiman D.I."/>
            <person name="Hepburn T.A."/>
            <person name="Howarth C."/>
            <person name="Jen D."/>
            <person name="Larson L."/>
            <person name="Lewis B."/>
            <person name="Mehta T."/>
            <person name="Park D."/>
            <person name="Pearson M."/>
            <person name="Roberts A."/>
            <person name="Saif S."/>
            <person name="Shea T.D."/>
            <person name="Shenoy N."/>
            <person name="Sisk P."/>
            <person name="Stolte C."/>
            <person name="Sykes S.N."/>
            <person name="Walk T."/>
            <person name="White J."/>
            <person name="Yandava C."/>
            <person name="Straight P."/>
            <person name="Clardy J."/>
            <person name="Hung D."/>
            <person name="Kolter R."/>
            <person name="Mekalanos J."/>
            <person name="Walker S."/>
            <person name="Walsh C.T."/>
            <person name="Wieland B.L.C."/>
            <person name="Ilzarbe M."/>
            <person name="Galagan J."/>
            <person name="Nusbaum C."/>
            <person name="Birren B."/>
        </authorList>
    </citation>
    <scope>NUCLEOTIDE SEQUENCE [LARGE SCALE GENOMIC DNA]</scope>
    <source>
        <strain evidence="2">NRRL 15998</strain>
    </source>
</reference>
<evidence type="ECO:0000313" key="1">
    <source>
        <dbReference type="EMBL" id="EFE76151.2"/>
    </source>
</evidence>
<gene>
    <name evidence="1" type="ORF">SSGG_03517</name>
</gene>
<dbReference type="EMBL" id="DS999644">
    <property type="protein sequence ID" value="EFE76151.2"/>
    <property type="molecule type" value="Genomic_DNA"/>
</dbReference>
<protein>
    <submittedName>
        <fullName evidence="1">Predicted protein</fullName>
    </submittedName>
</protein>
<sequence>MERDVVVGGRLILADGPPEDKDGCYEGHLLRLMPEGGLGSPEVLRTSFRRTTSSQRLVAAHPAVRARARVASHAALPCHRQHTCRSRPAEYK</sequence>
<dbReference type="Proteomes" id="UP000003986">
    <property type="component" value="Unassembled WGS sequence"/>
</dbReference>
<organism evidence="1 2">
    <name type="scientific">Streptomyces filamentosus NRRL 15998</name>
    <dbReference type="NCBI Taxonomy" id="457431"/>
    <lineage>
        <taxon>Bacteria</taxon>
        <taxon>Bacillati</taxon>
        <taxon>Actinomycetota</taxon>
        <taxon>Actinomycetes</taxon>
        <taxon>Kitasatosporales</taxon>
        <taxon>Streptomycetaceae</taxon>
        <taxon>Streptomyces</taxon>
    </lineage>
</organism>
<evidence type="ECO:0000313" key="2">
    <source>
        <dbReference type="Proteomes" id="UP000003986"/>
    </source>
</evidence>
<accession>D6ATU4</accession>
<reference evidence="2" key="1">
    <citation type="submission" date="2008-10" db="EMBL/GenBank/DDBJ databases">
        <authorList>
            <person name="Molnar K."/>
        </authorList>
    </citation>
    <scope>NUCLEOTIDE SEQUENCE [LARGE SCALE GENOMIC DNA]</scope>
    <source>
        <strain evidence="2">NRRL 15998</strain>
    </source>
</reference>